<name>A0A381ZCI7_9ZZZZ</name>
<evidence type="ECO:0000313" key="1">
    <source>
        <dbReference type="EMBL" id="SVA86929.1"/>
    </source>
</evidence>
<accession>A0A381ZCI7</accession>
<dbReference type="PROSITE" id="PS51197">
    <property type="entry name" value="HTH_RRF2_2"/>
    <property type="match status" value="1"/>
</dbReference>
<dbReference type="AlphaFoldDB" id="A0A381ZCI7"/>
<dbReference type="NCBIfam" id="TIGR00738">
    <property type="entry name" value="rrf2_super"/>
    <property type="match status" value="1"/>
</dbReference>
<dbReference type="SUPFAM" id="SSF46785">
    <property type="entry name" value="Winged helix' DNA-binding domain"/>
    <property type="match status" value="1"/>
</dbReference>
<dbReference type="Gene3D" id="1.10.10.10">
    <property type="entry name" value="Winged helix-like DNA-binding domain superfamily/Winged helix DNA-binding domain"/>
    <property type="match status" value="1"/>
</dbReference>
<sequence length="146" mass="16853">MLNLFSETIKHTIQAMIYLATHDNQRVMVSQIAEYYDIPKFYLAKLMQTLTKHHLVKSTRGRTGGVKLNKPAKDIRIIDIIRAIDGPTPEHEVCVFGLDICSDSVPCPVHDVWKNMKENIKNELYHQNLENLSIELDKKHKLLDTD</sequence>
<protein>
    <recommendedName>
        <fullName evidence="2">Rrf2 family transcriptional regulator</fullName>
    </recommendedName>
</protein>
<dbReference type="Pfam" id="PF02082">
    <property type="entry name" value="Rrf2"/>
    <property type="match status" value="1"/>
</dbReference>
<evidence type="ECO:0008006" key="2">
    <source>
        <dbReference type="Google" id="ProtNLM"/>
    </source>
</evidence>
<proteinExistence type="predicted"/>
<dbReference type="PANTHER" id="PTHR33221">
    <property type="entry name" value="WINGED HELIX-TURN-HELIX TRANSCRIPTIONAL REGULATOR, RRF2 FAMILY"/>
    <property type="match status" value="1"/>
</dbReference>
<dbReference type="GO" id="GO:0005829">
    <property type="term" value="C:cytosol"/>
    <property type="evidence" value="ECO:0007669"/>
    <property type="project" value="TreeGrafter"/>
</dbReference>
<gene>
    <name evidence="1" type="ORF">METZ01_LOCUS139783</name>
</gene>
<dbReference type="EMBL" id="UINC01020783">
    <property type="protein sequence ID" value="SVA86929.1"/>
    <property type="molecule type" value="Genomic_DNA"/>
</dbReference>
<dbReference type="PANTHER" id="PTHR33221:SF15">
    <property type="entry name" value="HTH-TYPE TRANSCRIPTIONAL REGULATOR YWGB-RELATED"/>
    <property type="match status" value="1"/>
</dbReference>
<reference evidence="1" key="1">
    <citation type="submission" date="2018-05" db="EMBL/GenBank/DDBJ databases">
        <authorList>
            <person name="Lanie J.A."/>
            <person name="Ng W.-L."/>
            <person name="Kazmierczak K.M."/>
            <person name="Andrzejewski T.M."/>
            <person name="Davidsen T.M."/>
            <person name="Wayne K.J."/>
            <person name="Tettelin H."/>
            <person name="Glass J.I."/>
            <person name="Rusch D."/>
            <person name="Podicherti R."/>
            <person name="Tsui H.-C.T."/>
            <person name="Winkler M.E."/>
        </authorList>
    </citation>
    <scope>NUCLEOTIDE SEQUENCE</scope>
</reference>
<dbReference type="GO" id="GO:0003700">
    <property type="term" value="F:DNA-binding transcription factor activity"/>
    <property type="evidence" value="ECO:0007669"/>
    <property type="project" value="TreeGrafter"/>
</dbReference>
<dbReference type="InterPro" id="IPR036388">
    <property type="entry name" value="WH-like_DNA-bd_sf"/>
</dbReference>
<organism evidence="1">
    <name type="scientific">marine metagenome</name>
    <dbReference type="NCBI Taxonomy" id="408172"/>
    <lineage>
        <taxon>unclassified sequences</taxon>
        <taxon>metagenomes</taxon>
        <taxon>ecological metagenomes</taxon>
    </lineage>
</organism>
<dbReference type="InterPro" id="IPR000944">
    <property type="entry name" value="Tscrpt_reg_Rrf2"/>
</dbReference>
<dbReference type="InterPro" id="IPR036390">
    <property type="entry name" value="WH_DNA-bd_sf"/>
</dbReference>